<dbReference type="Proteomes" id="UP000829925">
    <property type="component" value="Chromosome"/>
</dbReference>
<feature type="domain" description="Inosine/uridine-preferring nucleoside hydrolase" evidence="3">
    <location>
        <begin position="11"/>
        <end position="306"/>
    </location>
</feature>
<dbReference type="GO" id="GO:0005829">
    <property type="term" value="C:cytosol"/>
    <property type="evidence" value="ECO:0007669"/>
    <property type="project" value="TreeGrafter"/>
</dbReference>
<keyword evidence="1 4" id="KW-0378">Hydrolase</keyword>
<evidence type="ECO:0000259" key="3">
    <source>
        <dbReference type="Pfam" id="PF01156"/>
    </source>
</evidence>
<sequence length="322" mass="35734">MPDARQPKQYVLFDHDGGVDDFLSLLLLLHMPQVELLGISVTPADCYLETALLTTHKLLALAQRTDIEVSGGDYHGVNAFPSDWRAKPKILNALPSMINVDTPGAAHYDDSVAFIWRKLTAAPGPVTVLLTGPCSNLVHALEQDPTLAAKVGEVVWMGGAVDVIGNVKTYNHNGTAEWNVFWDPISAHKLFRMGLPVTIVPLDATNHVPVSFDFLQQLARQSEYFFSNLAGQFWATTIDTIPAYEYTYFMWDVLTTSYLAIPEALDFERVELEVTPTGASAGRTHRAPGSGQWVKMAVHVRKEDFYAYLFRQLRQPLQSTSA</sequence>
<organism evidence="4 5">
    <name type="scientific">Hymenobacter aerilatus</name>
    <dbReference type="NCBI Taxonomy" id="2932251"/>
    <lineage>
        <taxon>Bacteria</taxon>
        <taxon>Pseudomonadati</taxon>
        <taxon>Bacteroidota</taxon>
        <taxon>Cytophagia</taxon>
        <taxon>Cytophagales</taxon>
        <taxon>Hymenobacteraceae</taxon>
        <taxon>Hymenobacter</taxon>
    </lineage>
</organism>
<evidence type="ECO:0000313" key="4">
    <source>
        <dbReference type="EMBL" id="UOR06380.1"/>
    </source>
</evidence>
<name>A0A8T9T1E2_9BACT</name>
<proteinExistence type="predicted"/>
<keyword evidence="5" id="KW-1185">Reference proteome</keyword>
<dbReference type="AlphaFoldDB" id="A0A8T9T1E2"/>
<dbReference type="GO" id="GO:0006152">
    <property type="term" value="P:purine nucleoside catabolic process"/>
    <property type="evidence" value="ECO:0007669"/>
    <property type="project" value="TreeGrafter"/>
</dbReference>
<evidence type="ECO:0000256" key="2">
    <source>
        <dbReference type="ARBA" id="ARBA00023295"/>
    </source>
</evidence>
<dbReference type="KEGG" id="haei:MUN82_04610"/>
<reference evidence="4 5" key="1">
    <citation type="submission" date="2022-04" db="EMBL/GenBank/DDBJ databases">
        <title>Hymenobacter sp. isolated from the air.</title>
        <authorList>
            <person name="Won M."/>
            <person name="Lee C.-M."/>
            <person name="Woen H.-Y."/>
            <person name="Kwon S.-W."/>
        </authorList>
    </citation>
    <scope>NUCLEOTIDE SEQUENCE [LARGE SCALE GENOMIC DNA]</scope>
    <source>
        <strain evidence="5">5413 J-13</strain>
    </source>
</reference>
<dbReference type="PANTHER" id="PTHR12304:SF46">
    <property type="entry name" value="INOSINE-ADENOSINE-GUANOSINE-NUCLEOSIDE HYDROLASE"/>
    <property type="match status" value="1"/>
</dbReference>
<dbReference type="RefSeq" id="WP_245095341.1">
    <property type="nucleotide sequence ID" value="NZ_CP095053.1"/>
</dbReference>
<evidence type="ECO:0000313" key="5">
    <source>
        <dbReference type="Proteomes" id="UP000829925"/>
    </source>
</evidence>
<protein>
    <submittedName>
        <fullName evidence="4">Nucleoside hydrolase</fullName>
    </submittedName>
</protein>
<dbReference type="SUPFAM" id="SSF53590">
    <property type="entry name" value="Nucleoside hydrolase"/>
    <property type="match status" value="1"/>
</dbReference>
<evidence type="ECO:0000256" key="1">
    <source>
        <dbReference type="ARBA" id="ARBA00022801"/>
    </source>
</evidence>
<dbReference type="InterPro" id="IPR001910">
    <property type="entry name" value="Inosine/uridine_hydrolase_dom"/>
</dbReference>
<dbReference type="InterPro" id="IPR036452">
    <property type="entry name" value="Ribo_hydro-like"/>
</dbReference>
<dbReference type="Gene3D" id="3.90.245.10">
    <property type="entry name" value="Ribonucleoside hydrolase-like"/>
    <property type="match status" value="1"/>
</dbReference>
<dbReference type="PANTHER" id="PTHR12304">
    <property type="entry name" value="INOSINE-URIDINE PREFERRING NUCLEOSIDE HYDROLASE"/>
    <property type="match status" value="1"/>
</dbReference>
<dbReference type="EMBL" id="CP095053">
    <property type="protein sequence ID" value="UOR06380.1"/>
    <property type="molecule type" value="Genomic_DNA"/>
</dbReference>
<keyword evidence="2" id="KW-0326">Glycosidase</keyword>
<dbReference type="InterPro" id="IPR023186">
    <property type="entry name" value="IUNH"/>
</dbReference>
<dbReference type="GO" id="GO:0008477">
    <property type="term" value="F:purine nucleosidase activity"/>
    <property type="evidence" value="ECO:0007669"/>
    <property type="project" value="TreeGrafter"/>
</dbReference>
<accession>A0A8T9T1E2</accession>
<gene>
    <name evidence="4" type="ORF">MUN82_04610</name>
</gene>
<dbReference type="Pfam" id="PF01156">
    <property type="entry name" value="IU_nuc_hydro"/>
    <property type="match status" value="1"/>
</dbReference>